<dbReference type="Proteomes" id="UP000002620">
    <property type="component" value="Chromosome"/>
</dbReference>
<evidence type="ECO:0000256" key="2">
    <source>
        <dbReference type="ARBA" id="ARBA00010752"/>
    </source>
</evidence>
<feature type="domain" description="DNA polymerase III beta sliding clamp N-terminal" evidence="11">
    <location>
        <begin position="10"/>
        <end position="130"/>
    </location>
</feature>
<reference evidence="14 15" key="1">
    <citation type="submission" date="2009-10" db="EMBL/GenBank/DDBJ databases">
        <title>Complete sequence of chromosome of Ammonifex degensii KC4.</title>
        <authorList>
            <consortium name="US DOE Joint Genome Institute"/>
            <person name="Kerfeld C."/>
            <person name="Goodner B."/>
            <person name="Huber H."/>
            <person name="Stetter K."/>
            <person name="Lucas S."/>
            <person name="Copeland A."/>
            <person name="Lapidus A."/>
            <person name="Glavina del Rio T."/>
            <person name="Dalin E."/>
            <person name="Tice H."/>
            <person name="Bruce D."/>
            <person name="Goodwin L."/>
            <person name="Pitluck S."/>
            <person name="Saunders E."/>
            <person name="Brettin T."/>
            <person name="Detter J.C."/>
            <person name="Han C."/>
            <person name="Larimer F."/>
            <person name="Land M."/>
            <person name="Hauser L."/>
            <person name="Kyrpides N."/>
            <person name="Ovchinnikova G."/>
            <person name="Richardson P."/>
        </authorList>
    </citation>
    <scope>NUCLEOTIDE SEQUENCE [LARGE SCALE GENOMIC DNA]</scope>
    <source>
        <strain evidence="15">DSM 10501 / KC4</strain>
    </source>
</reference>
<keyword evidence="6 10" id="KW-0548">Nucleotidyltransferase</keyword>
<evidence type="ECO:0000256" key="5">
    <source>
        <dbReference type="ARBA" id="ARBA00022679"/>
    </source>
</evidence>
<dbReference type="GO" id="GO:0006271">
    <property type="term" value="P:DNA strand elongation involved in DNA replication"/>
    <property type="evidence" value="ECO:0007669"/>
    <property type="project" value="TreeGrafter"/>
</dbReference>
<comment type="subcellular location">
    <subcellularLocation>
        <location evidence="1 10">Cytoplasm</location>
    </subcellularLocation>
</comment>
<evidence type="ECO:0000259" key="11">
    <source>
        <dbReference type="Pfam" id="PF00712"/>
    </source>
</evidence>
<feature type="domain" description="DNA polymerase III beta sliding clamp C-terminal" evidence="13">
    <location>
        <begin position="262"/>
        <end position="384"/>
    </location>
</feature>
<dbReference type="Pfam" id="PF02767">
    <property type="entry name" value="DNA_pol3_beta_2"/>
    <property type="match status" value="1"/>
</dbReference>
<keyword evidence="9" id="KW-0238">DNA-binding</keyword>
<name>C9RC59_AMMDK</name>
<keyword evidence="15" id="KW-1185">Reference proteome</keyword>
<dbReference type="GO" id="GO:0003677">
    <property type="term" value="F:DNA binding"/>
    <property type="evidence" value="ECO:0007669"/>
    <property type="project" value="UniProtKB-UniRule"/>
</dbReference>
<sequence>METVKTGLRVVVKKEELEKVLNICLRCVPSKPLMPQLGGVLVRGKFRENGSPAVTVTATDLDAQIVASLQAHLEGEGELWLPAKETFDLVRRLPECTLELGQAGPEQVLVSYPGGEARLTGMNPEEFPAVNEQEDGYTALPGEGLTNALRRVLYAAAPDGPYTAITGVEISRSPSGGLTFAATDGHRLAVFGDREEDGEGSQEDRKSWVVPAGYLREVLVLAKLLGKEPDRVLLGRHTASFVWPGEAEFTCRLIDYKFPDWRQALPRESPATSLTTTVNTLLPCLERAKTIARANSVPVVLLVKEGEEVRLEARSEAGEFKERVDGRAEGEDVTVAFNAGYLLEALKVLDSAAEVRVGLYGPASPATVTVPGDERYLALVLPVRLV</sequence>
<dbReference type="GO" id="GO:0009360">
    <property type="term" value="C:DNA polymerase III complex"/>
    <property type="evidence" value="ECO:0007669"/>
    <property type="project" value="InterPro"/>
</dbReference>
<dbReference type="SMART" id="SM00480">
    <property type="entry name" value="POL3Bc"/>
    <property type="match status" value="1"/>
</dbReference>
<dbReference type="InterPro" id="IPR046938">
    <property type="entry name" value="DNA_clamp_sf"/>
</dbReference>
<dbReference type="PIRSF" id="PIRSF000804">
    <property type="entry name" value="DNA_pol_III_b"/>
    <property type="match status" value="1"/>
</dbReference>
<keyword evidence="8 10" id="KW-0239">DNA-directed DNA polymerase</keyword>
<dbReference type="EMBL" id="CP001785">
    <property type="protein sequence ID" value="ACX51836.1"/>
    <property type="molecule type" value="Genomic_DNA"/>
</dbReference>
<dbReference type="InterPro" id="IPR001001">
    <property type="entry name" value="DNA_polIII_beta"/>
</dbReference>
<comment type="similarity">
    <text evidence="2 10">Belongs to the beta sliding clamp family.</text>
</comment>
<evidence type="ECO:0000256" key="6">
    <source>
        <dbReference type="ARBA" id="ARBA00022695"/>
    </source>
</evidence>
<dbReference type="NCBIfam" id="TIGR00663">
    <property type="entry name" value="dnan"/>
    <property type="match status" value="1"/>
</dbReference>
<dbReference type="SUPFAM" id="SSF55979">
    <property type="entry name" value="DNA clamp"/>
    <property type="match status" value="3"/>
</dbReference>
<dbReference type="Pfam" id="PF02768">
    <property type="entry name" value="DNA_pol3_beta_3"/>
    <property type="match status" value="1"/>
</dbReference>
<dbReference type="STRING" id="429009.Adeg_0689"/>
<gene>
    <name evidence="14" type="ordered locus">Adeg_0689</name>
</gene>
<dbReference type="Gene3D" id="3.10.150.10">
    <property type="entry name" value="DNA Polymerase III, subunit A, domain 2"/>
    <property type="match status" value="1"/>
</dbReference>
<dbReference type="GO" id="GO:0008408">
    <property type="term" value="F:3'-5' exonuclease activity"/>
    <property type="evidence" value="ECO:0007669"/>
    <property type="project" value="InterPro"/>
</dbReference>
<dbReference type="KEGG" id="adg:Adeg_0689"/>
<keyword evidence="4 10" id="KW-0963">Cytoplasm</keyword>
<feature type="domain" description="DNA polymerase III beta sliding clamp central" evidence="12">
    <location>
        <begin position="140"/>
        <end position="260"/>
    </location>
</feature>
<dbReference type="CDD" id="cd00140">
    <property type="entry name" value="beta_clamp"/>
    <property type="match status" value="1"/>
</dbReference>
<organism evidence="14 15">
    <name type="scientific">Ammonifex degensii (strain DSM 10501 / KC4)</name>
    <dbReference type="NCBI Taxonomy" id="429009"/>
    <lineage>
        <taxon>Bacteria</taxon>
        <taxon>Bacillati</taxon>
        <taxon>Bacillota</taxon>
        <taxon>Clostridia</taxon>
        <taxon>Thermoanaerobacterales</taxon>
        <taxon>Thermoanaerobacteraceae</taxon>
        <taxon>Ammonifex</taxon>
    </lineage>
</organism>
<dbReference type="AlphaFoldDB" id="C9RC59"/>
<protein>
    <recommendedName>
        <fullName evidence="3 10">Beta sliding clamp</fullName>
    </recommendedName>
</protein>
<dbReference type="InterPro" id="IPR022634">
    <property type="entry name" value="DNA_polIII_beta_N"/>
</dbReference>
<evidence type="ECO:0000259" key="12">
    <source>
        <dbReference type="Pfam" id="PF02767"/>
    </source>
</evidence>
<accession>C9RC59</accession>
<proteinExistence type="inferred from homology"/>
<dbReference type="GO" id="GO:0003887">
    <property type="term" value="F:DNA-directed DNA polymerase activity"/>
    <property type="evidence" value="ECO:0007669"/>
    <property type="project" value="UniProtKB-UniRule"/>
</dbReference>
<keyword evidence="5 10" id="KW-0808">Transferase</keyword>
<dbReference type="InterPro" id="IPR022637">
    <property type="entry name" value="DNA_polIII_beta_cen"/>
</dbReference>
<dbReference type="eggNOG" id="COG0592">
    <property type="taxonomic scope" value="Bacteria"/>
</dbReference>
<dbReference type="InterPro" id="IPR022635">
    <property type="entry name" value="DNA_polIII_beta_C"/>
</dbReference>
<dbReference type="RefSeq" id="WP_015738714.1">
    <property type="nucleotide sequence ID" value="NC_013385.1"/>
</dbReference>
<evidence type="ECO:0000259" key="13">
    <source>
        <dbReference type="Pfam" id="PF02768"/>
    </source>
</evidence>
<dbReference type="Pfam" id="PF00712">
    <property type="entry name" value="DNA_pol3_beta"/>
    <property type="match status" value="1"/>
</dbReference>
<evidence type="ECO:0000256" key="1">
    <source>
        <dbReference type="ARBA" id="ARBA00004496"/>
    </source>
</evidence>
<evidence type="ECO:0000256" key="3">
    <source>
        <dbReference type="ARBA" id="ARBA00021035"/>
    </source>
</evidence>
<dbReference type="GO" id="GO:0005737">
    <property type="term" value="C:cytoplasm"/>
    <property type="evidence" value="ECO:0007669"/>
    <property type="project" value="UniProtKB-SubCell"/>
</dbReference>
<evidence type="ECO:0000313" key="14">
    <source>
        <dbReference type="EMBL" id="ACX51836.1"/>
    </source>
</evidence>
<evidence type="ECO:0000256" key="10">
    <source>
        <dbReference type="PIRNR" id="PIRNR000804"/>
    </source>
</evidence>
<dbReference type="PANTHER" id="PTHR30478:SF0">
    <property type="entry name" value="BETA SLIDING CLAMP"/>
    <property type="match status" value="1"/>
</dbReference>
<dbReference type="HOGENOM" id="CLU_038149_2_1_9"/>
<evidence type="ECO:0000256" key="9">
    <source>
        <dbReference type="ARBA" id="ARBA00023125"/>
    </source>
</evidence>
<evidence type="ECO:0000256" key="4">
    <source>
        <dbReference type="ARBA" id="ARBA00022490"/>
    </source>
</evidence>
<evidence type="ECO:0000313" key="15">
    <source>
        <dbReference type="Proteomes" id="UP000002620"/>
    </source>
</evidence>
<comment type="function">
    <text evidence="10">Confers DNA tethering and processivity to DNA polymerases and other proteins. Acts as a clamp, forming a ring around DNA (a reaction catalyzed by the clamp-loading complex) which diffuses in an ATP-independent manner freely and bidirectionally along dsDNA. Initially characterized for its ability to contact the catalytic subunit of DNA polymerase III (Pol III), a complex, multichain enzyme responsible for most of the replicative synthesis in bacteria; Pol III exhibits 3'-5' exonuclease proofreading activity. The beta chain is required for initiation of replication as well as for processivity of DNA replication.</text>
</comment>
<comment type="subunit">
    <text evidence="10">Forms a ring-shaped head-to-tail homodimer around DNA.</text>
</comment>
<dbReference type="Gene3D" id="3.70.10.10">
    <property type="match status" value="1"/>
</dbReference>
<evidence type="ECO:0000256" key="8">
    <source>
        <dbReference type="ARBA" id="ARBA00022932"/>
    </source>
</evidence>
<evidence type="ECO:0000256" key="7">
    <source>
        <dbReference type="ARBA" id="ARBA00022705"/>
    </source>
</evidence>
<dbReference type="PANTHER" id="PTHR30478">
    <property type="entry name" value="DNA POLYMERASE III SUBUNIT BETA"/>
    <property type="match status" value="1"/>
</dbReference>
<keyword evidence="7 10" id="KW-0235">DNA replication</keyword>